<dbReference type="Gene3D" id="1.50.10.10">
    <property type="match status" value="1"/>
</dbReference>
<dbReference type="Gene3D" id="2.60.40.10">
    <property type="entry name" value="Immunoglobulins"/>
    <property type="match status" value="1"/>
</dbReference>
<protein>
    <recommendedName>
        <fullName evidence="8">Endoglucanase</fullName>
        <ecNumber evidence="8">3.2.1.4</ecNumber>
    </recommendedName>
</protein>
<dbReference type="EC" id="3.2.1.4" evidence="8"/>
<keyword evidence="12" id="KW-1185">Reference proteome</keyword>
<dbReference type="GO" id="GO:0030245">
    <property type="term" value="P:cellulose catabolic process"/>
    <property type="evidence" value="ECO:0007669"/>
    <property type="project" value="UniProtKB-KW"/>
</dbReference>
<dbReference type="Proteomes" id="UP000249610">
    <property type="component" value="Unassembled WGS sequence"/>
</dbReference>
<feature type="active site" evidence="6">
    <location>
        <position position="522"/>
    </location>
</feature>
<feature type="domain" description="Cellulase Ig-like" evidence="10">
    <location>
        <begin position="43"/>
        <end position="122"/>
    </location>
</feature>
<keyword evidence="8" id="KW-0136">Cellulose degradation</keyword>
<dbReference type="InterPro" id="IPR018221">
    <property type="entry name" value="Glyco_hydro_9_His_AS"/>
</dbReference>
<dbReference type="InterPro" id="IPR014756">
    <property type="entry name" value="Ig_E-set"/>
</dbReference>
<keyword evidence="2 6" id="KW-0378">Hydrolase</keyword>
<dbReference type="InterPro" id="IPR004197">
    <property type="entry name" value="Cellulase_Ig-like"/>
</dbReference>
<proteinExistence type="inferred from homology"/>
<sequence length="594" mass="66833">MSNNTLYISHLRKRSATSAVLLFLILFMGCKAPMIDENLPVDESIRLNQLGFYPNQQKLAVVLNHEDGEDFVIWDTAGKSIVFEGKLSSSVKKTFSGSNTRIADFSTFSEIGKYILVLNGVGKSYPFEIKPQVNQELGKASIKAFYYQRASLDLEENHAGIWSRPMGHPDDQVMIHPSAISASRKSGEVFSSPKGWYDAGDYNKYVVNSGITVGTLLSLYEDYPNYFEKLELNIPESGNQVPDLLDEIRWNLEWMITMQDPTDGGVYHKLTTAKFEGMVEPHLAVSQRYFVAKSTTATLDFAAVMAQASRIYKAYFPEESVMYLKAAEKAWSWAKENPDVLYKQNELNEAFDPDVVTGAYGDTNTSDEWIWAASELFITTHNLTYWEELANADQSFKLPSWNQVAWLGYYSLLRHQDHITLLPQEWMAMLKINLLAAAREQIEGTMGTAFNTPIETNSKNFVWGSNAVAANQGILLIYAYKQSNERIFLERALDNLDYILGRNATGYSYVTGFGTKSPLHPHHRLATSRPNLPPLPGFIVGGPNPRQQDGCNYLSSYPDESYTDESCSYASNEIAINWNAPFAYLANSLEAINQ</sequence>
<evidence type="ECO:0000256" key="8">
    <source>
        <dbReference type="RuleBase" id="RU361166"/>
    </source>
</evidence>
<evidence type="ECO:0000256" key="6">
    <source>
        <dbReference type="PROSITE-ProRule" id="PRU10059"/>
    </source>
</evidence>
<evidence type="ECO:0000256" key="7">
    <source>
        <dbReference type="PROSITE-ProRule" id="PRU10060"/>
    </source>
</evidence>
<dbReference type="PROSITE" id="PS00592">
    <property type="entry name" value="GH9_2"/>
    <property type="match status" value="1"/>
</dbReference>
<keyword evidence="5 6" id="KW-0624">Polysaccharide degradation</keyword>
<comment type="similarity">
    <text evidence="1 6 8">Belongs to the glycosyl hydrolase 9 (cellulase E) family.</text>
</comment>
<organism evidence="11 12">
    <name type="scientific">Algoriphagus yeomjeoni</name>
    <dbReference type="NCBI Taxonomy" id="291403"/>
    <lineage>
        <taxon>Bacteria</taxon>
        <taxon>Pseudomonadati</taxon>
        <taxon>Bacteroidota</taxon>
        <taxon>Cytophagia</taxon>
        <taxon>Cytophagales</taxon>
        <taxon>Cyclobacteriaceae</taxon>
        <taxon>Algoriphagus</taxon>
    </lineage>
</organism>
<evidence type="ECO:0000313" key="11">
    <source>
        <dbReference type="EMBL" id="RAI91525.1"/>
    </source>
</evidence>
<dbReference type="Pfam" id="PF00759">
    <property type="entry name" value="Glyco_hydro_9"/>
    <property type="match status" value="1"/>
</dbReference>
<dbReference type="RefSeq" id="WP_245947023.1">
    <property type="nucleotide sequence ID" value="NZ_QLLK01000004.1"/>
</dbReference>
<reference evidence="11 12" key="1">
    <citation type="submission" date="2018-06" db="EMBL/GenBank/DDBJ databases">
        <title>Genomic Encyclopedia of Archaeal and Bacterial Type Strains, Phase II (KMG-II): from individual species to whole genera.</title>
        <authorList>
            <person name="Goeker M."/>
        </authorList>
    </citation>
    <scope>NUCLEOTIDE SEQUENCE [LARGE SCALE GENOMIC DNA]</scope>
    <source>
        <strain evidence="11 12">DSM 23446</strain>
    </source>
</reference>
<accession>A0A327PGZ7</accession>
<dbReference type="CDD" id="cd02850">
    <property type="entry name" value="E_set_Cellulase_N"/>
    <property type="match status" value="1"/>
</dbReference>
<keyword evidence="4 6" id="KW-0326">Glycosidase</keyword>
<evidence type="ECO:0000256" key="3">
    <source>
        <dbReference type="ARBA" id="ARBA00023277"/>
    </source>
</evidence>
<dbReference type="InterPro" id="IPR001701">
    <property type="entry name" value="Glyco_hydro_9"/>
</dbReference>
<feature type="active site" evidence="7">
    <location>
        <position position="564"/>
    </location>
</feature>
<dbReference type="InterPro" id="IPR033126">
    <property type="entry name" value="Glyco_hydro_9_Asp/Glu_AS"/>
</dbReference>
<dbReference type="InterPro" id="IPR012341">
    <property type="entry name" value="6hp_glycosidase-like_sf"/>
</dbReference>
<evidence type="ECO:0000256" key="4">
    <source>
        <dbReference type="ARBA" id="ARBA00023295"/>
    </source>
</evidence>
<dbReference type="EMBL" id="QLLK01000004">
    <property type="protein sequence ID" value="RAI91525.1"/>
    <property type="molecule type" value="Genomic_DNA"/>
</dbReference>
<evidence type="ECO:0000313" key="12">
    <source>
        <dbReference type="Proteomes" id="UP000249610"/>
    </source>
</evidence>
<dbReference type="SUPFAM" id="SSF81296">
    <property type="entry name" value="E set domains"/>
    <property type="match status" value="1"/>
</dbReference>
<dbReference type="GO" id="GO:0008810">
    <property type="term" value="F:cellulase activity"/>
    <property type="evidence" value="ECO:0007669"/>
    <property type="project" value="UniProtKB-EC"/>
</dbReference>
<evidence type="ECO:0000259" key="9">
    <source>
        <dbReference type="Pfam" id="PF00759"/>
    </source>
</evidence>
<evidence type="ECO:0000256" key="5">
    <source>
        <dbReference type="ARBA" id="ARBA00023326"/>
    </source>
</evidence>
<dbReference type="AlphaFoldDB" id="A0A327PGZ7"/>
<name>A0A327PGZ7_9BACT</name>
<evidence type="ECO:0000256" key="1">
    <source>
        <dbReference type="ARBA" id="ARBA00007072"/>
    </source>
</evidence>
<dbReference type="InterPro" id="IPR008928">
    <property type="entry name" value="6-hairpin_glycosidase_sf"/>
</dbReference>
<feature type="active site" evidence="7">
    <location>
        <position position="573"/>
    </location>
</feature>
<feature type="domain" description="Glycoside hydrolase family 9" evidence="9">
    <location>
        <begin position="136"/>
        <end position="585"/>
    </location>
</feature>
<dbReference type="Pfam" id="PF02927">
    <property type="entry name" value="CelD_N"/>
    <property type="match status" value="1"/>
</dbReference>
<keyword evidence="3 6" id="KW-0119">Carbohydrate metabolism</keyword>
<evidence type="ECO:0000256" key="2">
    <source>
        <dbReference type="ARBA" id="ARBA00022801"/>
    </source>
</evidence>
<evidence type="ECO:0000259" key="10">
    <source>
        <dbReference type="Pfam" id="PF02927"/>
    </source>
</evidence>
<dbReference type="InterPro" id="IPR013783">
    <property type="entry name" value="Ig-like_fold"/>
</dbReference>
<dbReference type="SUPFAM" id="SSF48208">
    <property type="entry name" value="Six-hairpin glycosidases"/>
    <property type="match status" value="1"/>
</dbReference>
<dbReference type="PANTHER" id="PTHR22298">
    <property type="entry name" value="ENDO-1,4-BETA-GLUCANASE"/>
    <property type="match status" value="1"/>
</dbReference>
<dbReference type="PROSITE" id="PS00698">
    <property type="entry name" value="GH9_3"/>
    <property type="match status" value="1"/>
</dbReference>
<gene>
    <name evidence="11" type="ORF">LV83_01713</name>
</gene>
<comment type="catalytic activity">
    <reaction evidence="8">
        <text>Endohydrolysis of (1-&gt;4)-beta-D-glucosidic linkages in cellulose, lichenin and cereal beta-D-glucans.</text>
        <dbReference type="EC" id="3.2.1.4"/>
    </reaction>
</comment>
<comment type="caution">
    <text evidence="11">The sequence shown here is derived from an EMBL/GenBank/DDBJ whole genome shotgun (WGS) entry which is preliminary data.</text>
</comment>